<evidence type="ECO:0000256" key="2">
    <source>
        <dbReference type="ARBA" id="ARBA00005831"/>
    </source>
</evidence>
<accession>A0A0B7AI87</accession>
<keyword evidence="5" id="KW-0653">Protein transport</keyword>
<dbReference type="EMBL" id="HACG01033839">
    <property type="protein sequence ID" value="CEK80704.1"/>
    <property type="molecule type" value="Transcribed_RNA"/>
</dbReference>
<keyword evidence="6" id="KW-0333">Golgi apparatus</keyword>
<evidence type="ECO:0000256" key="1">
    <source>
        <dbReference type="ARBA" id="ARBA00004395"/>
    </source>
</evidence>
<evidence type="ECO:0000256" key="5">
    <source>
        <dbReference type="ARBA" id="ARBA00022927"/>
    </source>
</evidence>
<dbReference type="GO" id="GO:0007030">
    <property type="term" value="P:Golgi organization"/>
    <property type="evidence" value="ECO:0007669"/>
    <property type="project" value="TreeGrafter"/>
</dbReference>
<evidence type="ECO:0000256" key="4">
    <source>
        <dbReference type="ARBA" id="ARBA00022448"/>
    </source>
</evidence>
<proteinExistence type="inferred from homology"/>
<evidence type="ECO:0000256" key="6">
    <source>
        <dbReference type="ARBA" id="ARBA00023034"/>
    </source>
</evidence>
<sequence>MDYSKFMEDNFDAKDWVNAAFHKQKDSGVSMDQYATTVVMKLQVFIQEVNNVLEEASQQALQNLPRVVRELEAVKQESVILQDQMRVVKQDIQKVEQDTSQSMQSLLKLDRIKSRMKTTADALKEADNWTTLSADMDEVFQSQNVDEITSKLRGMQQSLHMLVDTADYADKCHRLEKLKNRLEAMLSPQLIAAFNSQALEQTLKYVDIFESINRLPQLYKYYHKCHKNNLLQTWKTTWDANQHKVSLNDLYDLLQSTWHTQIKWAAQVFSDPVTIVLDLLTQTLTSLDPALPTVFTKLVGERDSPLETLIELKMVSDRFARNLESAIDSCAQGVGVQHSQSLQGLLTAIYNPYQMYTCKYRIFEEVALTKHLDTIRLDQEEVIDTVQLLSESVTKMFSAAKLASERCQQLTNGFCYIGLMEAFKTYFIAYTREFRRVLINIREKCRTGSKVDSEDWSDFQNSLRIVQTCGNLLIQTGDLDTLMATNILQCLGHLLSCHSPVKEVDSHVSSACHTFRFQASLFLPSYSDVQALEDMVKKLEEGESPPVFSEIKSDLSKLSSEVHKFAFEIVFSQLKTYLNRVSTMEIWTSQSAGGAMTSDLPTFSLSPQEYITKVGQYLMTLPQHLDPFTLQDSPALTAALKHGRLPYTNHQEVSEHLADLWLESVAMGTMHTYTEEILKIVQLTPHGCKQLITDIDYLCNVLEDLGLKASDTMTHIHILLQAKPDQFPDTADLLPQRVSHTVGNMRGIQM</sequence>
<evidence type="ECO:0000256" key="7">
    <source>
        <dbReference type="ARBA" id="ARBA00023136"/>
    </source>
</evidence>
<dbReference type="AlphaFoldDB" id="A0A0B7AI87"/>
<reference evidence="9" key="1">
    <citation type="submission" date="2014-12" db="EMBL/GenBank/DDBJ databases">
        <title>Insight into the proteome of Arion vulgaris.</title>
        <authorList>
            <person name="Aradska J."/>
            <person name="Bulat T."/>
            <person name="Smidak R."/>
            <person name="Sarate P."/>
            <person name="Gangsoo J."/>
            <person name="Sialana F."/>
            <person name="Bilban M."/>
            <person name="Lubec G."/>
        </authorList>
    </citation>
    <scope>NUCLEOTIDE SEQUENCE</scope>
    <source>
        <tissue evidence="9">Skin</tissue>
    </source>
</reference>
<keyword evidence="4" id="KW-0813">Transport</keyword>
<evidence type="ECO:0000256" key="3">
    <source>
        <dbReference type="ARBA" id="ARBA00020984"/>
    </source>
</evidence>
<dbReference type="InterPro" id="IPR019335">
    <property type="entry name" value="COG7"/>
</dbReference>
<dbReference type="GO" id="GO:0000139">
    <property type="term" value="C:Golgi membrane"/>
    <property type="evidence" value="ECO:0007669"/>
    <property type="project" value="UniProtKB-SubCell"/>
</dbReference>
<dbReference type="GO" id="GO:0006886">
    <property type="term" value="P:intracellular protein transport"/>
    <property type="evidence" value="ECO:0007669"/>
    <property type="project" value="InterPro"/>
</dbReference>
<protein>
    <recommendedName>
        <fullName evidence="3">Conserved oligomeric Golgi complex subunit 7</fullName>
    </recommendedName>
    <alternativeName>
        <fullName evidence="8">Component of oligomeric Golgi complex 7</fullName>
    </alternativeName>
</protein>
<comment type="subcellular location">
    <subcellularLocation>
        <location evidence="1">Golgi apparatus membrane</location>
        <topology evidence="1">Peripheral membrane protein</topology>
    </subcellularLocation>
</comment>
<organism evidence="9">
    <name type="scientific">Arion vulgaris</name>
    <dbReference type="NCBI Taxonomy" id="1028688"/>
    <lineage>
        <taxon>Eukaryota</taxon>
        <taxon>Metazoa</taxon>
        <taxon>Spiralia</taxon>
        <taxon>Lophotrochozoa</taxon>
        <taxon>Mollusca</taxon>
        <taxon>Gastropoda</taxon>
        <taxon>Heterobranchia</taxon>
        <taxon>Euthyneura</taxon>
        <taxon>Panpulmonata</taxon>
        <taxon>Eupulmonata</taxon>
        <taxon>Stylommatophora</taxon>
        <taxon>Helicina</taxon>
        <taxon>Arionoidea</taxon>
        <taxon>Arionidae</taxon>
        <taxon>Arion</taxon>
    </lineage>
</organism>
<keyword evidence="7" id="KW-0472">Membrane</keyword>
<evidence type="ECO:0000313" key="9">
    <source>
        <dbReference type="EMBL" id="CEK80704.1"/>
    </source>
</evidence>
<dbReference type="GO" id="GO:0006890">
    <property type="term" value="P:retrograde vesicle-mediated transport, Golgi to endoplasmic reticulum"/>
    <property type="evidence" value="ECO:0007669"/>
    <property type="project" value="TreeGrafter"/>
</dbReference>
<dbReference type="PANTHER" id="PTHR21443:SF0">
    <property type="entry name" value="CONSERVED OLIGOMERIC GOLGI COMPLEX SUBUNIT 7"/>
    <property type="match status" value="1"/>
</dbReference>
<gene>
    <name evidence="9" type="primary">ORF122293</name>
</gene>
<comment type="similarity">
    <text evidence="2">Belongs to the COG7 family.</text>
</comment>
<name>A0A0B7AI87_9EUPU</name>
<dbReference type="GO" id="GO:0017119">
    <property type="term" value="C:Golgi transport complex"/>
    <property type="evidence" value="ECO:0007669"/>
    <property type="project" value="InterPro"/>
</dbReference>
<dbReference type="PANTHER" id="PTHR21443">
    <property type="entry name" value="CONSERVED OLIGOMERIC GOLGI COMPLEX COMPONENT 7"/>
    <property type="match status" value="1"/>
</dbReference>
<dbReference type="Pfam" id="PF10191">
    <property type="entry name" value="COG7"/>
    <property type="match status" value="1"/>
</dbReference>
<evidence type="ECO:0000256" key="8">
    <source>
        <dbReference type="ARBA" id="ARBA00031345"/>
    </source>
</evidence>